<proteinExistence type="predicted"/>
<evidence type="ECO:0000313" key="1">
    <source>
        <dbReference type="EMBL" id="PSN69303.1"/>
    </source>
</evidence>
<name>A0A2T2NV86_CORCC</name>
<evidence type="ECO:0000313" key="2">
    <source>
        <dbReference type="Proteomes" id="UP000240883"/>
    </source>
</evidence>
<dbReference type="AlphaFoldDB" id="A0A2T2NV86"/>
<dbReference type="EMBL" id="KZ678133">
    <property type="protein sequence ID" value="PSN69303.1"/>
    <property type="molecule type" value="Genomic_DNA"/>
</dbReference>
<protein>
    <submittedName>
        <fullName evidence="1">Uncharacterized protein</fullName>
    </submittedName>
</protein>
<sequence length="118" mass="13304">MRSISGLGLGGTVSSSHVMGPCFCLFTRHLTPAFQEDVPRLWFLWMSRCTMCVDEGVVKRWMAIAPLGNRGKARLVSFHGLNILSTLNGWRMQVLGLSPELKSIKFIRLLLCDVVYFE</sequence>
<organism evidence="1 2">
    <name type="scientific">Corynespora cassiicola Philippines</name>
    <dbReference type="NCBI Taxonomy" id="1448308"/>
    <lineage>
        <taxon>Eukaryota</taxon>
        <taxon>Fungi</taxon>
        <taxon>Dikarya</taxon>
        <taxon>Ascomycota</taxon>
        <taxon>Pezizomycotina</taxon>
        <taxon>Dothideomycetes</taxon>
        <taxon>Pleosporomycetidae</taxon>
        <taxon>Pleosporales</taxon>
        <taxon>Corynesporascaceae</taxon>
        <taxon>Corynespora</taxon>
    </lineage>
</organism>
<gene>
    <name evidence="1" type="ORF">BS50DRAFT_339249</name>
</gene>
<dbReference type="Proteomes" id="UP000240883">
    <property type="component" value="Unassembled WGS sequence"/>
</dbReference>
<accession>A0A2T2NV86</accession>
<reference evidence="1 2" key="1">
    <citation type="journal article" date="2018" name="Front. Microbiol.">
        <title>Genome-Wide Analysis of Corynespora cassiicola Leaf Fall Disease Putative Effectors.</title>
        <authorList>
            <person name="Lopez D."/>
            <person name="Ribeiro S."/>
            <person name="Label P."/>
            <person name="Fumanal B."/>
            <person name="Venisse J.S."/>
            <person name="Kohler A."/>
            <person name="de Oliveira R.R."/>
            <person name="Labutti K."/>
            <person name="Lipzen A."/>
            <person name="Lail K."/>
            <person name="Bauer D."/>
            <person name="Ohm R.A."/>
            <person name="Barry K.W."/>
            <person name="Spatafora J."/>
            <person name="Grigoriev I.V."/>
            <person name="Martin F.M."/>
            <person name="Pujade-Renaud V."/>
        </authorList>
    </citation>
    <scope>NUCLEOTIDE SEQUENCE [LARGE SCALE GENOMIC DNA]</scope>
    <source>
        <strain evidence="1 2">Philippines</strain>
    </source>
</reference>
<keyword evidence="2" id="KW-1185">Reference proteome</keyword>